<accession>A0AAD4LZQ3</accession>
<comment type="caution">
    <text evidence="1">The sequence shown here is derived from an EMBL/GenBank/DDBJ whole genome shotgun (WGS) entry which is preliminary data.</text>
</comment>
<gene>
    <name evidence="1" type="ORF">B0F90DRAFT_1890908</name>
</gene>
<proteinExistence type="predicted"/>
<organism evidence="1 2">
    <name type="scientific">Multifurca ochricompacta</name>
    <dbReference type="NCBI Taxonomy" id="376703"/>
    <lineage>
        <taxon>Eukaryota</taxon>
        <taxon>Fungi</taxon>
        <taxon>Dikarya</taxon>
        <taxon>Basidiomycota</taxon>
        <taxon>Agaricomycotina</taxon>
        <taxon>Agaricomycetes</taxon>
        <taxon>Russulales</taxon>
        <taxon>Russulaceae</taxon>
        <taxon>Multifurca</taxon>
    </lineage>
</organism>
<evidence type="ECO:0000313" key="2">
    <source>
        <dbReference type="Proteomes" id="UP001203297"/>
    </source>
</evidence>
<evidence type="ECO:0000313" key="1">
    <source>
        <dbReference type="EMBL" id="KAI0294701.1"/>
    </source>
</evidence>
<dbReference type="Proteomes" id="UP001203297">
    <property type="component" value="Unassembled WGS sequence"/>
</dbReference>
<dbReference type="EMBL" id="WTXG01000070">
    <property type="protein sequence ID" value="KAI0294701.1"/>
    <property type="molecule type" value="Genomic_DNA"/>
</dbReference>
<keyword evidence="2" id="KW-1185">Reference proteome</keyword>
<name>A0AAD4LZQ3_9AGAM</name>
<dbReference type="AlphaFoldDB" id="A0AAD4LZQ3"/>
<reference evidence="1" key="1">
    <citation type="journal article" date="2022" name="New Phytol.">
        <title>Evolutionary transition to the ectomycorrhizal habit in the genomes of a hyperdiverse lineage of mushroom-forming fungi.</title>
        <authorList>
            <person name="Looney B."/>
            <person name="Miyauchi S."/>
            <person name="Morin E."/>
            <person name="Drula E."/>
            <person name="Courty P.E."/>
            <person name="Kohler A."/>
            <person name="Kuo A."/>
            <person name="LaButti K."/>
            <person name="Pangilinan J."/>
            <person name="Lipzen A."/>
            <person name="Riley R."/>
            <person name="Andreopoulos W."/>
            <person name="He G."/>
            <person name="Johnson J."/>
            <person name="Nolan M."/>
            <person name="Tritt A."/>
            <person name="Barry K.W."/>
            <person name="Grigoriev I.V."/>
            <person name="Nagy L.G."/>
            <person name="Hibbett D."/>
            <person name="Henrissat B."/>
            <person name="Matheny P.B."/>
            <person name="Labbe J."/>
            <person name="Martin F.M."/>
        </authorList>
    </citation>
    <scope>NUCLEOTIDE SEQUENCE</scope>
    <source>
        <strain evidence="1">BPL690</strain>
    </source>
</reference>
<sequence>MKQALHLGSGADLNIYTVGFTSGERLLGYATFPDAYRSDTKMMALSYSILLSLMRGSPTLYCRPLYTRSAIGWDCTTPSRMAVMARVIMFMTLRRKQNLHLAAPKAVILARPQVWTLFTTTWTTR</sequence>
<protein>
    <submittedName>
        <fullName evidence="1">Uncharacterized protein</fullName>
    </submittedName>
</protein>